<gene>
    <name evidence="3" type="ORF">GCM10009817_18610</name>
</gene>
<evidence type="ECO:0000256" key="1">
    <source>
        <dbReference type="SAM" id="MobiDB-lite"/>
    </source>
</evidence>
<evidence type="ECO:0000313" key="3">
    <source>
        <dbReference type="EMBL" id="GAA1978419.1"/>
    </source>
</evidence>
<dbReference type="Pfam" id="PF01878">
    <property type="entry name" value="EVE"/>
    <property type="match status" value="1"/>
</dbReference>
<feature type="domain" description="EVE" evidence="2">
    <location>
        <begin position="15"/>
        <end position="136"/>
    </location>
</feature>
<proteinExistence type="predicted"/>
<dbReference type="RefSeq" id="WP_344060968.1">
    <property type="nucleotide sequence ID" value="NZ_BAAAPU010000007.1"/>
</dbReference>
<keyword evidence="4" id="KW-1185">Reference proteome</keyword>
<feature type="region of interest" description="Disordered" evidence="1">
    <location>
        <begin position="153"/>
        <end position="174"/>
    </location>
</feature>
<comment type="caution">
    <text evidence="3">The sequence shown here is derived from an EMBL/GenBank/DDBJ whole genome shotgun (WGS) entry which is preliminary data.</text>
</comment>
<reference evidence="4" key="1">
    <citation type="journal article" date="2019" name="Int. J. Syst. Evol. Microbiol.">
        <title>The Global Catalogue of Microorganisms (GCM) 10K type strain sequencing project: providing services to taxonomists for standard genome sequencing and annotation.</title>
        <authorList>
            <consortium name="The Broad Institute Genomics Platform"/>
            <consortium name="The Broad Institute Genome Sequencing Center for Infectious Disease"/>
            <person name="Wu L."/>
            <person name="Ma J."/>
        </authorList>
    </citation>
    <scope>NUCLEOTIDE SEQUENCE [LARGE SCALE GENOMIC DNA]</scope>
    <source>
        <strain evidence="4">JCM 15628</strain>
    </source>
</reference>
<protein>
    <recommendedName>
        <fullName evidence="2">EVE domain-containing protein</fullName>
    </recommendedName>
</protein>
<accession>A0ABP5DDP3</accession>
<name>A0ABP5DDP3_9MICO</name>
<dbReference type="InterPro" id="IPR015947">
    <property type="entry name" value="PUA-like_sf"/>
</dbReference>
<dbReference type="InterPro" id="IPR002740">
    <property type="entry name" value="EVE_domain"/>
</dbReference>
<dbReference type="Proteomes" id="UP001500013">
    <property type="component" value="Unassembled WGS sequence"/>
</dbReference>
<evidence type="ECO:0000313" key="4">
    <source>
        <dbReference type="Proteomes" id="UP001500013"/>
    </source>
</evidence>
<organism evidence="3 4">
    <name type="scientific">Terrabacter lapilli</name>
    <dbReference type="NCBI Taxonomy" id="436231"/>
    <lineage>
        <taxon>Bacteria</taxon>
        <taxon>Bacillati</taxon>
        <taxon>Actinomycetota</taxon>
        <taxon>Actinomycetes</taxon>
        <taxon>Micrococcales</taxon>
        <taxon>Intrasporangiaceae</taxon>
        <taxon>Terrabacter</taxon>
    </lineage>
</organism>
<dbReference type="EMBL" id="BAAAPU010000007">
    <property type="protein sequence ID" value="GAA1978419.1"/>
    <property type="molecule type" value="Genomic_DNA"/>
</dbReference>
<sequence>MAKQRAVERGRLGAWLLKCNPALWDLPGLLASGQDRLTSWAVQPGYRARLVAAGDPVLFWVSGGSRQGLQRGIWGLGHATSEVEPWAETEQGRWRSASASHAVRARVEVDVRLLDEPVTDDELRAAGIDALEVQRQPFMANPSFVSRAELDDLRPLLPPWPGPPQGDAVDEGRP</sequence>
<dbReference type="SUPFAM" id="SSF88697">
    <property type="entry name" value="PUA domain-like"/>
    <property type="match status" value="1"/>
</dbReference>
<evidence type="ECO:0000259" key="2">
    <source>
        <dbReference type="Pfam" id="PF01878"/>
    </source>
</evidence>